<evidence type="ECO:0000256" key="1">
    <source>
        <dbReference type="SAM" id="MobiDB-lite"/>
    </source>
</evidence>
<dbReference type="STRING" id="218821.SAMN05421837_10164"/>
<reference evidence="3" key="1">
    <citation type="submission" date="2016-10" db="EMBL/GenBank/DDBJ databases">
        <authorList>
            <person name="Varghese N."/>
            <person name="Submissions S."/>
        </authorList>
    </citation>
    <scope>NUCLEOTIDE SEQUENCE [LARGE SCALE GENOMIC DNA]</scope>
    <source>
        <strain evidence="3">DSM 44654</strain>
    </source>
</reference>
<gene>
    <name evidence="2" type="ORF">SAMN05421837_10164</name>
</gene>
<dbReference type="AlphaFoldDB" id="A0A1H5Q105"/>
<feature type="compositionally biased region" description="Gly residues" evidence="1">
    <location>
        <begin position="118"/>
        <end position="127"/>
    </location>
</feature>
<feature type="region of interest" description="Disordered" evidence="1">
    <location>
        <begin position="105"/>
        <end position="127"/>
    </location>
</feature>
<evidence type="ECO:0000313" key="2">
    <source>
        <dbReference type="EMBL" id="SEF19695.1"/>
    </source>
</evidence>
<sequence>MLDEGNALAGGRQPAEVRGRSAVEPDATRDLAALDDEAFDGVAEAGDLGGVALQEVLERGQAQGAVVVDDRVVRERPQVGEATARGGNFPPRAVTSTPYRMHNSEHAVADDHPVCDGGVPGGTFAGR</sequence>
<keyword evidence="3" id="KW-1185">Reference proteome</keyword>
<accession>A0A1H5Q105</accession>
<dbReference type="EMBL" id="FNUJ01000001">
    <property type="protein sequence ID" value="SEF19695.1"/>
    <property type="molecule type" value="Genomic_DNA"/>
</dbReference>
<feature type="region of interest" description="Disordered" evidence="1">
    <location>
        <begin position="1"/>
        <end position="24"/>
    </location>
</feature>
<feature type="compositionally biased region" description="Basic and acidic residues" evidence="1">
    <location>
        <begin position="15"/>
        <end position="24"/>
    </location>
</feature>
<protein>
    <submittedName>
        <fullName evidence="2">Uncharacterized protein</fullName>
    </submittedName>
</protein>
<evidence type="ECO:0000313" key="3">
    <source>
        <dbReference type="Proteomes" id="UP000198878"/>
    </source>
</evidence>
<organism evidence="2 3">
    <name type="scientific">Amycolatopsis pretoriensis</name>
    <dbReference type="NCBI Taxonomy" id="218821"/>
    <lineage>
        <taxon>Bacteria</taxon>
        <taxon>Bacillati</taxon>
        <taxon>Actinomycetota</taxon>
        <taxon>Actinomycetes</taxon>
        <taxon>Pseudonocardiales</taxon>
        <taxon>Pseudonocardiaceae</taxon>
        <taxon>Amycolatopsis</taxon>
    </lineage>
</organism>
<proteinExistence type="predicted"/>
<feature type="compositionally biased region" description="Basic and acidic residues" evidence="1">
    <location>
        <begin position="105"/>
        <end position="114"/>
    </location>
</feature>
<name>A0A1H5Q105_9PSEU</name>
<dbReference type="Proteomes" id="UP000198878">
    <property type="component" value="Unassembled WGS sequence"/>
</dbReference>